<dbReference type="InterPro" id="IPR013783">
    <property type="entry name" value="Ig-like_fold"/>
</dbReference>
<name>A0A5C4WSK6_9ACTN</name>
<dbReference type="InterPro" id="IPR041239">
    <property type="entry name" value="DUF5605"/>
</dbReference>
<dbReference type="Gene3D" id="2.60.40.10">
    <property type="entry name" value="Immunoglobulins"/>
    <property type="match status" value="1"/>
</dbReference>
<dbReference type="InterPro" id="IPR032260">
    <property type="entry name" value="DUF5060"/>
</dbReference>
<evidence type="ECO:0000259" key="2">
    <source>
        <dbReference type="Pfam" id="PF13204"/>
    </source>
</evidence>
<dbReference type="PANTHER" id="PTHR37836">
    <property type="entry name" value="LMO1036 PROTEIN"/>
    <property type="match status" value="1"/>
</dbReference>
<feature type="region of interest" description="Disordered" evidence="1">
    <location>
        <begin position="80"/>
        <end position="110"/>
    </location>
</feature>
<feature type="domain" description="DUF5605" evidence="4">
    <location>
        <begin position="408"/>
        <end position="472"/>
    </location>
</feature>
<evidence type="ECO:0000259" key="4">
    <source>
        <dbReference type="Pfam" id="PF18310"/>
    </source>
</evidence>
<dbReference type="Gene3D" id="3.20.20.80">
    <property type="entry name" value="Glycosidases"/>
    <property type="match status" value="1"/>
</dbReference>
<dbReference type="OrthoDB" id="127163at2"/>
<dbReference type="InterPro" id="IPR017853">
    <property type="entry name" value="GH"/>
</dbReference>
<accession>A0A5C4WSK6</accession>
<gene>
    <name evidence="5" type="ORF">FH608_011050</name>
</gene>
<evidence type="ECO:0000313" key="5">
    <source>
        <dbReference type="EMBL" id="KAB8196000.1"/>
    </source>
</evidence>
<protein>
    <submittedName>
        <fullName evidence="5">DUF5060 domain-containing protein</fullName>
    </submittedName>
</protein>
<evidence type="ECO:0000313" key="6">
    <source>
        <dbReference type="Proteomes" id="UP000312512"/>
    </source>
</evidence>
<reference evidence="5 6" key="1">
    <citation type="submission" date="2019-10" db="EMBL/GenBank/DDBJ databases">
        <title>Nonomuraea sp. nov., isolated from Phyllanthus amarus.</title>
        <authorList>
            <person name="Klykleung N."/>
            <person name="Tanasupawat S."/>
        </authorList>
    </citation>
    <scope>NUCLEOTIDE SEQUENCE [LARGE SCALE GENOMIC DNA]</scope>
    <source>
        <strain evidence="5 6">PA1-10</strain>
    </source>
</reference>
<dbReference type="Pfam" id="PF18310">
    <property type="entry name" value="DUF5605"/>
    <property type="match status" value="1"/>
</dbReference>
<dbReference type="Pfam" id="PF13204">
    <property type="entry name" value="Apiosidase"/>
    <property type="match status" value="1"/>
</dbReference>
<comment type="caution">
    <text evidence="5">The sequence shown here is derived from an EMBL/GenBank/DDBJ whole genome shotgun (WGS) entry which is preliminary data.</text>
</comment>
<dbReference type="InterPro" id="IPR025277">
    <property type="entry name" value="Apiosidase-like_cat_dom"/>
</dbReference>
<organism evidence="5 6">
    <name type="scientific">Nonomuraea phyllanthi</name>
    <dbReference type="NCBI Taxonomy" id="2219224"/>
    <lineage>
        <taxon>Bacteria</taxon>
        <taxon>Bacillati</taxon>
        <taxon>Actinomycetota</taxon>
        <taxon>Actinomycetes</taxon>
        <taxon>Streptosporangiales</taxon>
        <taxon>Streptosporangiaceae</taxon>
        <taxon>Nonomuraea</taxon>
    </lineage>
</organism>
<dbReference type="EMBL" id="VDLX02000003">
    <property type="protein sequence ID" value="KAB8196000.1"/>
    <property type="molecule type" value="Genomic_DNA"/>
</dbReference>
<dbReference type="AlphaFoldDB" id="A0A5C4WSK6"/>
<dbReference type="SUPFAM" id="SSF51445">
    <property type="entry name" value="(Trans)glycosidases"/>
    <property type="match status" value="1"/>
</dbReference>
<proteinExistence type="predicted"/>
<dbReference type="GO" id="GO:0005975">
    <property type="term" value="P:carbohydrate metabolic process"/>
    <property type="evidence" value="ECO:0007669"/>
    <property type="project" value="UniProtKB-ARBA"/>
</dbReference>
<evidence type="ECO:0000259" key="3">
    <source>
        <dbReference type="Pfam" id="PF16586"/>
    </source>
</evidence>
<dbReference type="Proteomes" id="UP000312512">
    <property type="component" value="Unassembled WGS sequence"/>
</dbReference>
<feature type="domain" description="DUF5060" evidence="3">
    <location>
        <begin position="7"/>
        <end position="74"/>
    </location>
</feature>
<dbReference type="PANTHER" id="PTHR37836:SF2">
    <property type="entry name" value="DUF4038 DOMAIN-CONTAINING PROTEIN"/>
    <property type="match status" value="1"/>
</dbReference>
<dbReference type="Gene3D" id="2.60.40.3950">
    <property type="match status" value="1"/>
</dbReference>
<dbReference type="Pfam" id="PF16586">
    <property type="entry name" value="DUF5060"/>
    <property type="match status" value="1"/>
</dbReference>
<evidence type="ECO:0000256" key="1">
    <source>
        <dbReference type="SAM" id="MobiDB-lite"/>
    </source>
</evidence>
<keyword evidence="6" id="KW-1185">Reference proteome</keyword>
<sequence length="474" mass="53718">MVTISPTVERWGVHEIELAGPADGNPFAEVRLSARYQYRNRIVEAEGFYDGDGVYRVRFMPDAVGPWHFTTVSNVPELDGHSGDIEVSPASEGNHGPVRASGKDASGKDASGKDFEYADGTPYLPFGTTCYHWTHDMDEERERRTLDTLAASPFNKLRMCVLPTGAMSPPEVPFAGQDPDGLDKTRFNPVFFRHLEARIQDLLDLGIEADVILFHPYDGGVRGVEDMGRETDHAYLRYVIARLSAYRNVWWSAANEYDFNRSKTVADWDDILRAIARLDPYGHLLSIHNGTRMYEMAWIYDNTKPWITHQSIQHWDATLTDTWLRECPKPVVIDEISYEGNVGKRWGNVTGEELMDRFWEGMTRGGYVGHGESLAGFQERAWIGNGGALFGESPPRIAFLRRIMEERRDGTVVRYLGRRQQAHVTVDLPADGGYAVELIDTWNMTVTPVDGVHRDRVRVGLPRRPYLALRLTRV</sequence>
<feature type="compositionally biased region" description="Basic and acidic residues" evidence="1">
    <location>
        <begin position="101"/>
        <end position="110"/>
    </location>
</feature>
<feature type="domain" description="Apiosidase-like catalytic" evidence="2">
    <location>
        <begin position="112"/>
        <end position="370"/>
    </location>
</feature>